<dbReference type="OMA" id="GPQFTFP"/>
<accession>A0A1S3JVH1</accession>
<dbReference type="GO" id="GO:0005759">
    <property type="term" value="C:mitochondrial matrix"/>
    <property type="evidence" value="ECO:0007669"/>
    <property type="project" value="UniProtKB-ARBA"/>
</dbReference>
<dbReference type="Gene3D" id="3.30.70.870">
    <property type="entry name" value="Elongation Factor G (Translational Gtpase), domain 3"/>
    <property type="match status" value="1"/>
</dbReference>
<dbReference type="InterPro" id="IPR009022">
    <property type="entry name" value="EFG_III"/>
</dbReference>
<evidence type="ECO:0000313" key="6">
    <source>
        <dbReference type="Proteomes" id="UP000085678"/>
    </source>
</evidence>
<dbReference type="FunFam" id="3.30.70.240:FF:000001">
    <property type="entry name" value="Elongation factor G"/>
    <property type="match status" value="1"/>
</dbReference>
<dbReference type="Gene3D" id="3.40.50.300">
    <property type="entry name" value="P-loop containing nucleotide triphosphate hydrolases"/>
    <property type="match status" value="1"/>
</dbReference>
<dbReference type="PANTHER" id="PTHR43261:SF1">
    <property type="entry name" value="RIBOSOME-RELEASING FACTOR 2, MITOCHONDRIAL"/>
    <property type="match status" value="1"/>
</dbReference>
<dbReference type="InterPro" id="IPR020568">
    <property type="entry name" value="Ribosomal_Su5_D2-typ_SF"/>
</dbReference>
<evidence type="ECO:0000256" key="4">
    <source>
        <dbReference type="ARBA" id="ARBA00023134"/>
    </source>
</evidence>
<proteinExistence type="predicted"/>
<sequence length="738" mass="81763">MRGISAYRLLNVSFHRLQSRPFSSRATTRASRGHGRSHEQALMDVAKVRNIGIMAHIDAGKTTTTERMLFFSGLTRHIGNVDRGDTVTDYMDQERDRGITITSAAVTFYWNDHKVNLIDTPGHIDFTVEVERSLRVLDGGIVVLDGSRGVEAQTVTVWRQAHRYGVPRIAYINKLDKANADFEDSLNSIQKKLHILPLPLQIPVFSEDKICGVVDLITMEKVVWDRKDEASAGPQRAPVTKADDDLWERSEEARLNLIGELADIDEEIASLVLGDIKVQDIPPQKIHNAVRKVTLDKTALPVLCGSSLKNIGVQPLLDAVNLYLPSPDDIQHDFKKFYKDSLCALAFKTIHNQQRGPVTFLRLYNGSLKSGDSLHNLNRECVEKASRLIKVFADEFEDIKSAYAGDIVAVIGLKKTFTGDTLSDRKHQDSKGNYVLAGVEVGEPVFFCSVEASSLTEQAALEQALENLQKEDPSFKVWVDESTGEINIGGMGELHIEIIKHKLVTEYKLDPYMGPLHVSYKETVAASATETYTLDQTIGNKHHHIVVSMTVNPNPGKGIPRKLELVHHGEDNSLLHLRQDHVKALTEGVHTALLQGPILNFPVTDVKVELHSLQIEGRTTLPMISAAATQCISQALSNAEPLLLQPMMSVEIFTEVERIGGILDDLKNRKGTIENVENKGGAHIITALLPLAETTGYATNLRRITSGQTTFSMELLGYKEMDPNEQNALCEKMGATGF</sequence>
<dbReference type="FunFam" id="3.40.50.300:FF:000514">
    <property type="entry name" value="Ribosome-releasing factor 2, mitochondrial"/>
    <property type="match status" value="1"/>
</dbReference>
<dbReference type="InterPro" id="IPR035649">
    <property type="entry name" value="EFG_V"/>
</dbReference>
<dbReference type="InterPro" id="IPR000640">
    <property type="entry name" value="EFG_V-like"/>
</dbReference>
<evidence type="ECO:0000313" key="7">
    <source>
        <dbReference type="RefSeq" id="XP_013414084.1"/>
    </source>
</evidence>
<reference evidence="7" key="1">
    <citation type="submission" date="2025-08" db="UniProtKB">
        <authorList>
            <consortium name="RefSeq"/>
        </authorList>
    </citation>
    <scope>IDENTIFICATION</scope>
    <source>
        <tissue evidence="7">Gonads</tissue>
    </source>
</reference>
<dbReference type="InParanoid" id="A0A1S3JVH1"/>
<dbReference type="AlphaFoldDB" id="A0A1S3JVH1"/>
<feature type="domain" description="Tr-type G" evidence="5">
    <location>
        <begin position="46"/>
        <end position="328"/>
    </location>
</feature>
<dbReference type="InterPro" id="IPR031157">
    <property type="entry name" value="G_TR_CS"/>
</dbReference>
<dbReference type="InterPro" id="IPR009000">
    <property type="entry name" value="Transl_B-barrel_sf"/>
</dbReference>
<keyword evidence="2" id="KW-0648">Protein biosynthesis</keyword>
<dbReference type="CDD" id="cd16262">
    <property type="entry name" value="EFG_III"/>
    <property type="match status" value="1"/>
</dbReference>
<evidence type="ECO:0000259" key="5">
    <source>
        <dbReference type="PROSITE" id="PS51722"/>
    </source>
</evidence>
<dbReference type="InterPro" id="IPR041095">
    <property type="entry name" value="EFG_II"/>
</dbReference>
<keyword evidence="4" id="KW-0342">GTP-binding</keyword>
<dbReference type="Gene3D" id="3.30.230.10">
    <property type="match status" value="1"/>
</dbReference>
<dbReference type="InterPro" id="IPR000795">
    <property type="entry name" value="T_Tr_GTP-bd_dom"/>
</dbReference>
<dbReference type="Gene3D" id="2.40.30.10">
    <property type="entry name" value="Translation factors"/>
    <property type="match status" value="1"/>
</dbReference>
<keyword evidence="6" id="KW-1185">Reference proteome</keyword>
<dbReference type="SUPFAM" id="SSF50447">
    <property type="entry name" value="Translation proteins"/>
    <property type="match status" value="1"/>
</dbReference>
<dbReference type="RefSeq" id="XP_013414084.1">
    <property type="nucleotide sequence ID" value="XM_013558630.1"/>
</dbReference>
<dbReference type="Pfam" id="PF00679">
    <property type="entry name" value="EFG_C"/>
    <property type="match status" value="1"/>
</dbReference>
<dbReference type="PROSITE" id="PS51722">
    <property type="entry name" value="G_TR_2"/>
    <property type="match status" value="1"/>
</dbReference>
<evidence type="ECO:0000256" key="3">
    <source>
        <dbReference type="ARBA" id="ARBA00023128"/>
    </source>
</evidence>
<name>A0A1S3JVH1_LINAN</name>
<dbReference type="InterPro" id="IPR027417">
    <property type="entry name" value="P-loop_NTPase"/>
</dbReference>
<dbReference type="InterPro" id="IPR035647">
    <property type="entry name" value="EFG_III/V"/>
</dbReference>
<organism evidence="6 7">
    <name type="scientific">Lingula anatina</name>
    <name type="common">Brachiopod</name>
    <name type="synonym">Lingula unguis</name>
    <dbReference type="NCBI Taxonomy" id="7574"/>
    <lineage>
        <taxon>Eukaryota</taxon>
        <taxon>Metazoa</taxon>
        <taxon>Spiralia</taxon>
        <taxon>Lophotrochozoa</taxon>
        <taxon>Brachiopoda</taxon>
        <taxon>Linguliformea</taxon>
        <taxon>Lingulata</taxon>
        <taxon>Lingulida</taxon>
        <taxon>Linguloidea</taxon>
        <taxon>Lingulidae</taxon>
        <taxon>Lingula</taxon>
    </lineage>
</organism>
<dbReference type="CDD" id="cd03713">
    <property type="entry name" value="EFG_mtEFG_C"/>
    <property type="match status" value="1"/>
</dbReference>
<keyword evidence="1" id="KW-0547">Nucleotide-binding</keyword>
<dbReference type="InterPro" id="IPR005225">
    <property type="entry name" value="Small_GTP-bd"/>
</dbReference>
<dbReference type="InterPro" id="IPR014721">
    <property type="entry name" value="Ribsml_uS5_D2-typ_fold_subgr"/>
</dbReference>
<dbReference type="Pfam" id="PF03764">
    <property type="entry name" value="EFG_IV"/>
    <property type="match status" value="1"/>
</dbReference>
<dbReference type="CDD" id="cd04088">
    <property type="entry name" value="EFG_mtEFG_II"/>
    <property type="match status" value="1"/>
</dbReference>
<dbReference type="PANTHER" id="PTHR43261">
    <property type="entry name" value="TRANSLATION ELONGATION FACTOR G-RELATED"/>
    <property type="match status" value="1"/>
</dbReference>
<dbReference type="GO" id="GO:0032543">
    <property type="term" value="P:mitochondrial translation"/>
    <property type="evidence" value="ECO:0007669"/>
    <property type="project" value="TreeGrafter"/>
</dbReference>
<dbReference type="CDD" id="cd01886">
    <property type="entry name" value="EF-G"/>
    <property type="match status" value="1"/>
</dbReference>
<dbReference type="FunCoup" id="A0A1S3JVH1">
    <property type="interactions" value="549"/>
</dbReference>
<dbReference type="OrthoDB" id="198619at2759"/>
<dbReference type="GeneID" id="106176301"/>
<dbReference type="KEGG" id="lak:106176301"/>
<dbReference type="Pfam" id="PF00009">
    <property type="entry name" value="GTP_EFTU"/>
    <property type="match status" value="1"/>
</dbReference>
<dbReference type="GO" id="GO:0032790">
    <property type="term" value="P:ribosome disassembly"/>
    <property type="evidence" value="ECO:0007669"/>
    <property type="project" value="TreeGrafter"/>
</dbReference>
<dbReference type="STRING" id="7574.A0A1S3JVH1"/>
<keyword evidence="3" id="KW-0496">Mitochondrion</keyword>
<evidence type="ECO:0000256" key="1">
    <source>
        <dbReference type="ARBA" id="ARBA00022741"/>
    </source>
</evidence>
<evidence type="ECO:0000256" key="2">
    <source>
        <dbReference type="ARBA" id="ARBA00022917"/>
    </source>
</evidence>
<dbReference type="Pfam" id="PF22042">
    <property type="entry name" value="EF-G_D2"/>
    <property type="match status" value="1"/>
</dbReference>
<dbReference type="Proteomes" id="UP000085678">
    <property type="component" value="Unplaced"/>
</dbReference>
<dbReference type="NCBIfam" id="TIGR00231">
    <property type="entry name" value="small_GTP"/>
    <property type="match status" value="1"/>
</dbReference>
<dbReference type="SUPFAM" id="SSF54980">
    <property type="entry name" value="EF-G C-terminal domain-like"/>
    <property type="match status" value="2"/>
</dbReference>
<dbReference type="PRINTS" id="PR00315">
    <property type="entry name" value="ELONGATNFCT"/>
</dbReference>
<dbReference type="PROSITE" id="PS00301">
    <property type="entry name" value="G_TR_1"/>
    <property type="match status" value="1"/>
</dbReference>
<dbReference type="GO" id="GO:0005525">
    <property type="term" value="F:GTP binding"/>
    <property type="evidence" value="ECO:0007669"/>
    <property type="project" value="UniProtKB-KW"/>
</dbReference>
<dbReference type="SMART" id="SM00889">
    <property type="entry name" value="EFG_IV"/>
    <property type="match status" value="1"/>
</dbReference>
<dbReference type="Pfam" id="PF14492">
    <property type="entry name" value="EFG_III"/>
    <property type="match status" value="1"/>
</dbReference>
<gene>
    <name evidence="7" type="primary">LOC106176301</name>
</gene>
<dbReference type="SMART" id="SM00838">
    <property type="entry name" value="EFG_C"/>
    <property type="match status" value="1"/>
</dbReference>
<dbReference type="SUPFAM" id="SSF54211">
    <property type="entry name" value="Ribosomal protein S5 domain 2-like"/>
    <property type="match status" value="1"/>
</dbReference>
<dbReference type="InterPro" id="IPR005517">
    <property type="entry name" value="Transl_elong_EFG/EF2_IV"/>
</dbReference>
<dbReference type="InterPro" id="IPR053905">
    <property type="entry name" value="EF-G-like_DII"/>
</dbReference>
<protein>
    <submittedName>
        <fullName evidence="7">Ribosome-releasing factor 2, mitochondrial</fullName>
    </submittedName>
</protein>
<dbReference type="SUPFAM" id="SSF52540">
    <property type="entry name" value="P-loop containing nucleoside triphosphate hydrolases"/>
    <property type="match status" value="1"/>
</dbReference>
<dbReference type="GO" id="GO:0003924">
    <property type="term" value="F:GTPase activity"/>
    <property type="evidence" value="ECO:0007669"/>
    <property type="project" value="InterPro"/>
</dbReference>
<dbReference type="Gene3D" id="3.30.70.240">
    <property type="match status" value="1"/>
</dbReference>